<dbReference type="EMBL" id="MLAK01001337">
    <property type="protein sequence ID" value="OHS94210.1"/>
    <property type="molecule type" value="Genomic_DNA"/>
</dbReference>
<dbReference type="GeneID" id="94830656"/>
<dbReference type="Proteomes" id="UP000179807">
    <property type="component" value="Unassembled WGS sequence"/>
</dbReference>
<gene>
    <name evidence="2" type="ORF">TRFO_11285</name>
</gene>
<sequence length="337" mass="39021">MSNILEQLVQEVAYMFYDREKTMVLIGLLELGRQVNLDELSNILKFRKNDLSKVLGALKQDRLIGIEPIEDTTGVDDVDSLTQAQRKKLIKDYYSLDFKSFVDSINLKIRIARERLKVKCGPEDNIFYQCPQCTKRIHIRELISFGDIDNGLLCPECQVPLTELDDSDELNQKTKAYNDFVEKTQPLLKLINQLSGLVMINDSEDRCKSDSMIPEQEYKETKHKIEKELQQRKYIGKSSSNYTKIANNAKTEDIHVQIQETNKTTQDAKALEDIKKQLEITEKQEVKQEEKAPEVKRTINIYGKEYTVEEINDEITDKINENGDEELLDRVLAFMEG</sequence>
<dbReference type="PANTHER" id="PTHR13097:SF7">
    <property type="entry name" value="GENERAL TRANSCRIPTION FACTOR IIE SUBUNIT 1"/>
    <property type="match status" value="1"/>
</dbReference>
<dbReference type="InterPro" id="IPR002853">
    <property type="entry name" value="TFIIE_asu"/>
</dbReference>
<proteinExistence type="predicted"/>
<accession>A0A1J4J4C4</accession>
<protein>
    <recommendedName>
        <fullName evidence="1">Transcription initiation factor IIE subunit alpha N-terminal domain-containing protein</fullName>
    </recommendedName>
</protein>
<dbReference type="InterPro" id="IPR024550">
    <property type="entry name" value="TFIIEa/SarR/Rpc3_HTH_dom"/>
</dbReference>
<dbReference type="GO" id="GO:0006367">
    <property type="term" value="P:transcription initiation at RNA polymerase II promoter"/>
    <property type="evidence" value="ECO:0007669"/>
    <property type="project" value="InterPro"/>
</dbReference>
<dbReference type="Pfam" id="PF02002">
    <property type="entry name" value="TFIIE_alpha"/>
    <property type="match status" value="1"/>
</dbReference>
<name>A0A1J4J4C4_9EUKA</name>
<comment type="caution">
    <text evidence="2">The sequence shown here is derived from an EMBL/GenBank/DDBJ whole genome shotgun (WGS) entry which is preliminary data.</text>
</comment>
<evidence type="ECO:0000313" key="3">
    <source>
        <dbReference type="Proteomes" id="UP000179807"/>
    </source>
</evidence>
<dbReference type="GO" id="GO:0005673">
    <property type="term" value="C:transcription factor TFIIE complex"/>
    <property type="evidence" value="ECO:0007669"/>
    <property type="project" value="TreeGrafter"/>
</dbReference>
<evidence type="ECO:0000259" key="1">
    <source>
        <dbReference type="SMART" id="SM00531"/>
    </source>
</evidence>
<feature type="domain" description="Transcription initiation factor IIE subunit alpha N-terminal" evidence="1">
    <location>
        <begin position="20"/>
        <end position="176"/>
    </location>
</feature>
<reference evidence="2" key="1">
    <citation type="submission" date="2016-10" db="EMBL/GenBank/DDBJ databases">
        <authorList>
            <person name="Benchimol M."/>
            <person name="Almeida L.G."/>
            <person name="Vasconcelos A.T."/>
            <person name="Perreira-Neves A."/>
            <person name="Rosa I.A."/>
            <person name="Tasca T."/>
            <person name="Bogo M.R."/>
            <person name="de Souza W."/>
        </authorList>
    </citation>
    <scope>NUCLEOTIDE SEQUENCE [LARGE SCALE GENOMIC DNA]</scope>
    <source>
        <strain evidence="2">K</strain>
    </source>
</reference>
<dbReference type="PANTHER" id="PTHR13097">
    <property type="entry name" value="TRANSCRIPTION INITIATION FACTOR IIE, ALPHA SUBUNIT"/>
    <property type="match status" value="1"/>
</dbReference>
<dbReference type="OrthoDB" id="361102at2759"/>
<evidence type="ECO:0000313" key="2">
    <source>
        <dbReference type="EMBL" id="OHS94210.1"/>
    </source>
</evidence>
<dbReference type="InterPro" id="IPR039997">
    <property type="entry name" value="TFE"/>
</dbReference>
<organism evidence="2 3">
    <name type="scientific">Tritrichomonas foetus</name>
    <dbReference type="NCBI Taxonomy" id="1144522"/>
    <lineage>
        <taxon>Eukaryota</taxon>
        <taxon>Metamonada</taxon>
        <taxon>Parabasalia</taxon>
        <taxon>Tritrichomonadida</taxon>
        <taxon>Tritrichomonadidae</taxon>
        <taxon>Tritrichomonas</taxon>
    </lineage>
</organism>
<dbReference type="RefSeq" id="XP_068347347.1">
    <property type="nucleotide sequence ID" value="XM_068495952.1"/>
</dbReference>
<dbReference type="SMART" id="SM00531">
    <property type="entry name" value="TFIIE"/>
    <property type="match status" value="1"/>
</dbReference>
<dbReference type="AlphaFoldDB" id="A0A1J4J4C4"/>
<dbReference type="VEuPathDB" id="TrichDB:TRFO_11285"/>
<keyword evidence="3" id="KW-1185">Reference proteome</keyword>